<dbReference type="OrthoDB" id="6092228at2759"/>
<feature type="domain" description="TGF-beta propeptide" evidence="3">
    <location>
        <begin position="23"/>
        <end position="82"/>
    </location>
</feature>
<dbReference type="GO" id="GO:0005615">
    <property type="term" value="C:extracellular space"/>
    <property type="evidence" value="ECO:0007669"/>
    <property type="project" value="InterPro"/>
</dbReference>
<keyword evidence="1" id="KW-0325">Glycoprotein</keyword>
<dbReference type="OMA" id="VITWVIN"/>
<evidence type="ECO:0000313" key="5">
    <source>
        <dbReference type="Proteomes" id="UP000287033"/>
    </source>
</evidence>
<dbReference type="GO" id="GO:0005160">
    <property type="term" value="F:transforming growth factor beta receptor binding"/>
    <property type="evidence" value="ECO:0007669"/>
    <property type="project" value="InterPro"/>
</dbReference>
<gene>
    <name evidence="4" type="ORF">chiPu_0021218</name>
</gene>
<keyword evidence="5" id="KW-1185">Reference proteome</keyword>
<dbReference type="STRING" id="137246.A0A401RP75"/>
<reference evidence="4 5" key="1">
    <citation type="journal article" date="2018" name="Nat. Ecol. Evol.">
        <title>Shark genomes provide insights into elasmobranch evolution and the origin of vertebrates.</title>
        <authorList>
            <person name="Hara Y"/>
            <person name="Yamaguchi K"/>
            <person name="Onimaru K"/>
            <person name="Kadota M"/>
            <person name="Koyanagi M"/>
            <person name="Keeley SD"/>
            <person name="Tatsumi K"/>
            <person name="Tanaka K"/>
            <person name="Motone F"/>
            <person name="Kageyama Y"/>
            <person name="Nozu R"/>
            <person name="Adachi N"/>
            <person name="Nishimura O"/>
            <person name="Nakagawa R"/>
            <person name="Tanegashima C"/>
            <person name="Kiyatake I"/>
            <person name="Matsumoto R"/>
            <person name="Murakumo K"/>
            <person name="Nishida K"/>
            <person name="Terakita A"/>
            <person name="Kuratani S"/>
            <person name="Sato K"/>
            <person name="Hyodo S Kuraku.S."/>
        </authorList>
    </citation>
    <scope>NUCLEOTIDE SEQUENCE [LARGE SCALE GENOMIC DNA]</scope>
</reference>
<evidence type="ECO:0000256" key="1">
    <source>
        <dbReference type="ARBA" id="ARBA00023180"/>
    </source>
</evidence>
<evidence type="ECO:0000313" key="4">
    <source>
        <dbReference type="EMBL" id="GCC19959.1"/>
    </source>
</evidence>
<dbReference type="InterPro" id="IPR001111">
    <property type="entry name" value="TGF-b_propeptide"/>
</dbReference>
<dbReference type="InterPro" id="IPR015618">
    <property type="entry name" value="TGFB3"/>
</dbReference>
<organism evidence="4 5">
    <name type="scientific">Chiloscyllium punctatum</name>
    <name type="common">Brownbanded bambooshark</name>
    <name type="synonym">Hemiscyllium punctatum</name>
    <dbReference type="NCBI Taxonomy" id="137246"/>
    <lineage>
        <taxon>Eukaryota</taxon>
        <taxon>Metazoa</taxon>
        <taxon>Chordata</taxon>
        <taxon>Craniata</taxon>
        <taxon>Vertebrata</taxon>
        <taxon>Chondrichthyes</taxon>
        <taxon>Elasmobranchii</taxon>
        <taxon>Galeomorphii</taxon>
        <taxon>Galeoidea</taxon>
        <taxon>Orectolobiformes</taxon>
        <taxon>Hemiscylliidae</taxon>
        <taxon>Chiloscyllium</taxon>
    </lineage>
</organism>
<feature type="signal peptide" evidence="2">
    <location>
        <begin position="1"/>
        <end position="23"/>
    </location>
</feature>
<name>A0A401RP75_CHIPU</name>
<keyword evidence="2" id="KW-0732">Signal</keyword>
<proteinExistence type="predicted"/>
<dbReference type="Proteomes" id="UP000287033">
    <property type="component" value="Unassembled WGS sequence"/>
</dbReference>
<feature type="chain" id="PRO_5019553324" description="TGF-beta propeptide domain-containing protein" evidence="2">
    <location>
        <begin position="24"/>
        <end position="160"/>
    </location>
</feature>
<dbReference type="Gene3D" id="2.60.120.970">
    <property type="match status" value="1"/>
</dbReference>
<dbReference type="InterPro" id="IPR016319">
    <property type="entry name" value="TGF-beta"/>
</dbReference>
<evidence type="ECO:0000259" key="3">
    <source>
        <dbReference type="Pfam" id="PF00688"/>
    </source>
</evidence>
<protein>
    <recommendedName>
        <fullName evidence="3">TGF-beta propeptide domain-containing protein</fullName>
    </recommendedName>
</protein>
<comment type="caution">
    <text evidence="4">The sequence shown here is derived from an EMBL/GenBank/DDBJ whole genome shotgun (WGS) entry which is preliminary data.</text>
</comment>
<sequence>MCVQRLVLLLSAVDLAVVTGALSTCTTLDTEHIKRKRVEAIRGQILSKLRLTSPPEDPSPAEVPAQVLAMYNSTRELLQELARDRQQGCVTHNTDFEYYAKELYKFDMIQGPAVDSLRVAGILCVITWVINSDRRREKDHVKLSAIVLSLPLENAGSSLD</sequence>
<dbReference type="PRINTS" id="PR01426">
    <property type="entry name" value="TGFBETA3"/>
</dbReference>
<evidence type="ECO:0000256" key="2">
    <source>
        <dbReference type="SAM" id="SignalP"/>
    </source>
</evidence>
<dbReference type="EMBL" id="BEZZ01003535">
    <property type="protein sequence ID" value="GCC19959.1"/>
    <property type="molecule type" value="Genomic_DNA"/>
</dbReference>
<dbReference type="PRINTS" id="PR01423">
    <property type="entry name" value="TGFBETA"/>
</dbReference>
<dbReference type="AlphaFoldDB" id="A0A401RP75"/>
<accession>A0A401RP75</accession>
<dbReference type="Pfam" id="PF00688">
    <property type="entry name" value="TGFb_propeptide"/>
    <property type="match status" value="1"/>
</dbReference>